<comment type="caution">
    <text evidence="1">The sequence shown here is derived from an EMBL/GenBank/DDBJ whole genome shotgun (WGS) entry which is preliminary data.</text>
</comment>
<keyword evidence="2" id="KW-1185">Reference proteome</keyword>
<gene>
    <name evidence="1" type="ORF">NP493_1337g00003</name>
</gene>
<organism evidence="1 2">
    <name type="scientific">Ridgeia piscesae</name>
    <name type="common">Tubeworm</name>
    <dbReference type="NCBI Taxonomy" id="27915"/>
    <lineage>
        <taxon>Eukaryota</taxon>
        <taxon>Metazoa</taxon>
        <taxon>Spiralia</taxon>
        <taxon>Lophotrochozoa</taxon>
        <taxon>Annelida</taxon>
        <taxon>Polychaeta</taxon>
        <taxon>Sedentaria</taxon>
        <taxon>Canalipalpata</taxon>
        <taxon>Sabellida</taxon>
        <taxon>Siboglinidae</taxon>
        <taxon>Ridgeia</taxon>
    </lineage>
</organism>
<evidence type="ECO:0000313" key="1">
    <source>
        <dbReference type="EMBL" id="KAK2165997.1"/>
    </source>
</evidence>
<sequence>MQTIVDGLVNVFLAVTVREGDVSPARHDRHKTSICTLTLKCVQWDDLEKVVLIDTHSHLLNAADTSQVLHVEQVNLQNMTSRQRHASQLFPDRCRYVQIERFLGAYGDT</sequence>
<protein>
    <submittedName>
        <fullName evidence="1">Uncharacterized protein</fullName>
    </submittedName>
</protein>
<accession>A0AAD9ND80</accession>
<dbReference type="AlphaFoldDB" id="A0AAD9ND80"/>
<name>A0AAD9ND80_RIDPI</name>
<dbReference type="Proteomes" id="UP001209878">
    <property type="component" value="Unassembled WGS sequence"/>
</dbReference>
<proteinExistence type="predicted"/>
<dbReference type="EMBL" id="JAODUO010001341">
    <property type="protein sequence ID" value="KAK2165997.1"/>
    <property type="molecule type" value="Genomic_DNA"/>
</dbReference>
<reference evidence="1" key="1">
    <citation type="journal article" date="2023" name="Mol. Biol. Evol.">
        <title>Third-Generation Sequencing Reveals the Adaptive Role of the Epigenome in Three Deep-Sea Polychaetes.</title>
        <authorList>
            <person name="Perez M."/>
            <person name="Aroh O."/>
            <person name="Sun Y."/>
            <person name="Lan Y."/>
            <person name="Juniper S.K."/>
            <person name="Young C.R."/>
            <person name="Angers B."/>
            <person name="Qian P.Y."/>
        </authorList>
    </citation>
    <scope>NUCLEOTIDE SEQUENCE</scope>
    <source>
        <strain evidence="1">R07B-5</strain>
    </source>
</reference>
<evidence type="ECO:0000313" key="2">
    <source>
        <dbReference type="Proteomes" id="UP001209878"/>
    </source>
</evidence>